<dbReference type="Proteomes" id="UP000501727">
    <property type="component" value="Chromosome"/>
</dbReference>
<evidence type="ECO:0000313" key="2">
    <source>
        <dbReference type="EMBL" id="BCA89004.1"/>
    </source>
</evidence>
<organism evidence="2 3">
    <name type="scientific">Adlercreutzia hattorii</name>
    <dbReference type="NCBI Taxonomy" id="2707299"/>
    <lineage>
        <taxon>Bacteria</taxon>
        <taxon>Bacillati</taxon>
        <taxon>Actinomycetota</taxon>
        <taxon>Coriobacteriia</taxon>
        <taxon>Eggerthellales</taxon>
        <taxon>Eggerthellaceae</taxon>
        <taxon>Adlercreutzia</taxon>
    </lineage>
</organism>
<proteinExistence type="predicted"/>
<evidence type="ECO:0000313" key="3">
    <source>
        <dbReference type="Proteomes" id="UP000501727"/>
    </source>
</evidence>
<dbReference type="KEGG" id="ahat:ADCFC_16230"/>
<keyword evidence="1" id="KW-0732">Signal</keyword>
<protein>
    <submittedName>
        <fullName evidence="2">Uncharacterized protein</fullName>
    </submittedName>
</protein>
<reference evidence="3" key="2">
    <citation type="submission" date="2020-03" db="EMBL/GenBank/DDBJ databases">
        <title>Complete Genome Sequence of Adlercreutzia sp. strain 8CFCBH1 Producing Equol, Isolated from Healthy Japanese Feces.</title>
        <authorList>
            <person name="Ogata Y."/>
            <person name="Sakamoto M."/>
            <person name="Ohkuma M."/>
            <person name="Hattori M."/>
            <person name="Suda W."/>
        </authorList>
    </citation>
    <scope>NUCLEOTIDE SEQUENCE [LARGE SCALE GENOMIC DNA]</scope>
    <source>
        <strain evidence="3">8CFCBH1</strain>
    </source>
</reference>
<feature type="signal peptide" evidence="1">
    <location>
        <begin position="1"/>
        <end position="25"/>
    </location>
</feature>
<dbReference type="AlphaFoldDB" id="A0A6F8SMN2"/>
<gene>
    <name evidence="2" type="ORF">ADCFC_15010</name>
</gene>
<evidence type="ECO:0000256" key="1">
    <source>
        <dbReference type="SAM" id="SignalP"/>
    </source>
</evidence>
<dbReference type="EMBL" id="AP022829">
    <property type="protein sequence ID" value="BCA89004.1"/>
    <property type="molecule type" value="Genomic_DNA"/>
</dbReference>
<reference evidence="3" key="1">
    <citation type="journal article" date="2020" name="Microbiol. Resour. Announc.">
        <title>Complete Genome Sequence of Adlercreutzia sp. Strain 8CFCBH1, a Potent Producer of Equol, Isolated from Healthy Japanese Feces.</title>
        <authorList>
            <person name="Ogata Y."/>
            <person name="Sakamoto M."/>
            <person name="Ohkuma M."/>
            <person name="Hattori M."/>
            <person name="Suda W."/>
        </authorList>
    </citation>
    <scope>NUCLEOTIDE SEQUENCE [LARGE SCALE GENOMIC DNA]</scope>
    <source>
        <strain evidence="3">8CFCBH1</strain>
    </source>
</reference>
<sequence length="160" mass="16165">MNKAAKTIGATVGSATLLGAAMMAAAPMPFVSNEDYGLEEASLETTSAVTESIKEVRGAFAFDQTTTVATASIVEVFNKAAATLCSAMPQYAMDAQGRPVCVKSPNTSFTATVDELSDEEGAQSYIIGCACATNAPGGGAIVNADVQGVPFASIVARAGI</sequence>
<keyword evidence="3" id="KW-1185">Reference proteome</keyword>
<dbReference type="RefSeq" id="WP_147272711.1">
    <property type="nucleotide sequence ID" value="NZ_AP022829.1"/>
</dbReference>
<name>A0A6F8SMN2_9ACTN</name>
<feature type="chain" id="PRO_5026341354" evidence="1">
    <location>
        <begin position="26"/>
        <end position="160"/>
    </location>
</feature>
<accession>A0A6F8SMN2</accession>